<gene>
    <name evidence="1" type="ORF">R1sor_008722</name>
</gene>
<protein>
    <submittedName>
        <fullName evidence="1">Uncharacterized protein</fullName>
    </submittedName>
</protein>
<proteinExistence type="predicted"/>
<keyword evidence="2" id="KW-1185">Reference proteome</keyword>
<dbReference type="EMBL" id="JBJQOH010000003">
    <property type="protein sequence ID" value="KAL3695071.1"/>
    <property type="molecule type" value="Genomic_DNA"/>
</dbReference>
<comment type="caution">
    <text evidence="1">The sequence shown here is derived from an EMBL/GenBank/DDBJ whole genome shotgun (WGS) entry which is preliminary data.</text>
</comment>
<evidence type="ECO:0000313" key="1">
    <source>
        <dbReference type="EMBL" id="KAL3695071.1"/>
    </source>
</evidence>
<sequence>MVKRVWSTGNLLQKDNRGVGLNHDGIDDLEKLCRQFLWGWSDDGTPKSSLIAWERLAQARNFGGMGWVPLKVKAQALQVRRVVQIITGENTEWIQLARSLVLRTLRRGQYQRDRVQWKTEDGIILSPINKVRGSKLLSRRGIFMEEVDNVRLQQIEEWVCSKELVGKKLHEAAGWRWRDNVEAFKWEQPTKFWIGKLLLAKDFSEYLNGKWGITDSQQSWARR</sequence>
<reference evidence="1 2" key="1">
    <citation type="submission" date="2024-09" db="EMBL/GenBank/DDBJ databases">
        <title>Chromosome-scale assembly of Riccia sorocarpa.</title>
        <authorList>
            <person name="Paukszto L."/>
        </authorList>
    </citation>
    <scope>NUCLEOTIDE SEQUENCE [LARGE SCALE GENOMIC DNA]</scope>
    <source>
        <strain evidence="1">LP-2024</strain>
        <tissue evidence="1">Aerial parts of the thallus</tissue>
    </source>
</reference>
<name>A0ABD3HVW7_9MARC</name>
<evidence type="ECO:0000313" key="2">
    <source>
        <dbReference type="Proteomes" id="UP001633002"/>
    </source>
</evidence>
<accession>A0ABD3HVW7</accession>
<dbReference type="AlphaFoldDB" id="A0ABD3HVW7"/>
<organism evidence="1 2">
    <name type="scientific">Riccia sorocarpa</name>
    <dbReference type="NCBI Taxonomy" id="122646"/>
    <lineage>
        <taxon>Eukaryota</taxon>
        <taxon>Viridiplantae</taxon>
        <taxon>Streptophyta</taxon>
        <taxon>Embryophyta</taxon>
        <taxon>Marchantiophyta</taxon>
        <taxon>Marchantiopsida</taxon>
        <taxon>Marchantiidae</taxon>
        <taxon>Marchantiales</taxon>
        <taxon>Ricciaceae</taxon>
        <taxon>Riccia</taxon>
    </lineage>
</organism>
<dbReference type="Proteomes" id="UP001633002">
    <property type="component" value="Unassembled WGS sequence"/>
</dbReference>